<evidence type="ECO:0000313" key="14">
    <source>
        <dbReference type="Proteomes" id="UP000030980"/>
    </source>
</evidence>
<dbReference type="GO" id="GO:0006935">
    <property type="term" value="P:chemotaxis"/>
    <property type="evidence" value="ECO:0007669"/>
    <property type="project" value="UniProtKB-KW"/>
</dbReference>
<dbReference type="GO" id="GO:0005886">
    <property type="term" value="C:plasma membrane"/>
    <property type="evidence" value="ECO:0007669"/>
    <property type="project" value="UniProtKB-SubCell"/>
</dbReference>
<evidence type="ECO:0000256" key="5">
    <source>
        <dbReference type="ARBA" id="ARBA00022692"/>
    </source>
</evidence>
<evidence type="ECO:0000256" key="3">
    <source>
        <dbReference type="ARBA" id="ARBA00022481"/>
    </source>
</evidence>
<name>A0A0B3BWX8_9PSED</name>
<evidence type="ECO:0000256" key="9">
    <source>
        <dbReference type="ARBA" id="ARBA00029447"/>
    </source>
</evidence>
<evidence type="ECO:0000256" key="2">
    <source>
        <dbReference type="ARBA" id="ARBA00022475"/>
    </source>
</evidence>
<proteinExistence type="inferred from homology"/>
<evidence type="ECO:0000256" key="8">
    <source>
        <dbReference type="ARBA" id="ARBA00023224"/>
    </source>
</evidence>
<dbReference type="GO" id="GO:0004888">
    <property type="term" value="F:transmembrane signaling receptor activity"/>
    <property type="evidence" value="ECO:0007669"/>
    <property type="project" value="InterPro"/>
</dbReference>
<dbReference type="PROSITE" id="PS50111">
    <property type="entry name" value="CHEMOTAXIS_TRANSDUC_2"/>
    <property type="match status" value="1"/>
</dbReference>
<dbReference type="InterPro" id="IPR004089">
    <property type="entry name" value="MCPsignal_dom"/>
</dbReference>
<comment type="subcellular location">
    <subcellularLocation>
        <location evidence="1">Cell membrane</location>
        <topology evidence="1">Multi-pass membrane protein</topology>
    </subcellularLocation>
</comment>
<evidence type="ECO:0000256" key="6">
    <source>
        <dbReference type="ARBA" id="ARBA00022989"/>
    </source>
</evidence>
<evidence type="ECO:0000256" key="1">
    <source>
        <dbReference type="ARBA" id="ARBA00004651"/>
    </source>
</evidence>
<accession>A0A0B3BWX8</accession>
<organism evidence="13 14">
    <name type="scientific">Pseudomonas flexibilis</name>
    <dbReference type="NCBI Taxonomy" id="706570"/>
    <lineage>
        <taxon>Bacteria</taxon>
        <taxon>Pseudomonadati</taxon>
        <taxon>Pseudomonadota</taxon>
        <taxon>Gammaproteobacteria</taxon>
        <taxon>Pseudomonadales</taxon>
        <taxon>Pseudomonadaceae</taxon>
        <taxon>Pseudomonas</taxon>
    </lineage>
</organism>
<comment type="similarity">
    <text evidence="9">Belongs to the methyl-accepting chemotaxis (MCP) protein family.</text>
</comment>
<evidence type="ECO:0000259" key="12">
    <source>
        <dbReference type="PROSITE" id="PS50111"/>
    </source>
</evidence>
<dbReference type="EMBL" id="JTAK01000002">
    <property type="protein sequence ID" value="KHO65566.1"/>
    <property type="molecule type" value="Genomic_DNA"/>
</dbReference>
<evidence type="ECO:0000256" key="11">
    <source>
        <dbReference type="SAM" id="Phobius"/>
    </source>
</evidence>
<dbReference type="PANTHER" id="PTHR32089:SF120">
    <property type="entry name" value="METHYL-ACCEPTING CHEMOTAXIS PROTEIN TLPQ"/>
    <property type="match status" value="1"/>
</dbReference>
<dbReference type="PANTHER" id="PTHR32089">
    <property type="entry name" value="METHYL-ACCEPTING CHEMOTAXIS PROTEIN MCPB"/>
    <property type="match status" value="1"/>
</dbReference>
<dbReference type="SMART" id="SM00283">
    <property type="entry name" value="MA"/>
    <property type="match status" value="1"/>
</dbReference>
<keyword evidence="7 11" id="KW-0472">Membrane</keyword>
<keyword evidence="8 10" id="KW-0807">Transducer</keyword>
<dbReference type="AlphaFoldDB" id="A0A0B3BWX8"/>
<dbReference type="Pfam" id="PF00015">
    <property type="entry name" value="MCPsignal"/>
    <property type="match status" value="1"/>
</dbReference>
<keyword evidence="3" id="KW-0488">Methylation</keyword>
<keyword evidence="5 11" id="KW-0812">Transmembrane</keyword>
<dbReference type="InterPro" id="IPR004090">
    <property type="entry name" value="Chemotax_Me-accpt_rcpt"/>
</dbReference>
<keyword evidence="4" id="KW-0145">Chemotaxis</keyword>
<evidence type="ECO:0000313" key="13">
    <source>
        <dbReference type="EMBL" id="KHO65566.1"/>
    </source>
</evidence>
<dbReference type="FunFam" id="1.10.287.950:FF:000001">
    <property type="entry name" value="Methyl-accepting chemotaxis sensory transducer"/>
    <property type="match status" value="1"/>
</dbReference>
<protein>
    <recommendedName>
        <fullName evidence="12">Methyl-accepting transducer domain-containing protein</fullName>
    </recommendedName>
</protein>
<keyword evidence="6 11" id="KW-1133">Transmembrane helix</keyword>
<dbReference type="STRING" id="706570.PT85_05770"/>
<evidence type="ECO:0000256" key="4">
    <source>
        <dbReference type="ARBA" id="ARBA00022500"/>
    </source>
</evidence>
<dbReference type="SUPFAM" id="SSF58104">
    <property type="entry name" value="Methyl-accepting chemotaxis protein (MCP) signaling domain"/>
    <property type="match status" value="1"/>
</dbReference>
<feature type="transmembrane region" description="Helical" evidence="11">
    <location>
        <begin position="12"/>
        <end position="34"/>
    </location>
</feature>
<evidence type="ECO:0000256" key="7">
    <source>
        <dbReference type="ARBA" id="ARBA00023136"/>
    </source>
</evidence>
<dbReference type="Gene3D" id="1.10.287.950">
    <property type="entry name" value="Methyl-accepting chemotaxis protein"/>
    <property type="match status" value="1"/>
</dbReference>
<dbReference type="Proteomes" id="UP000030980">
    <property type="component" value="Unassembled WGS sequence"/>
</dbReference>
<dbReference type="PRINTS" id="PR00260">
    <property type="entry name" value="CHEMTRNSDUCR"/>
</dbReference>
<keyword evidence="14" id="KW-1185">Reference proteome</keyword>
<sequence length="542" mass="57814">MDNRTQTLKARLWLLGCASVLGVLVLAAVTLFYAQRAKDQLVEFVEHHVALSQLATETYANGLQMGQALRNILIDPANQQAYKNHQAALENLNSAGERLVALLANDPEHVADAETLRRHLRAWPPLQAQVIERVRVGELIEARLLLVEQETPAWRALRGPLLELVKQSDQEADAGYVSLVAGLDASSRMALFISLATLLLVAGATLLVGRGVFRQVGGEPAEAALALRRIANGDLTQKLPVAADDRSSILFATREMQEQLATLIGRIQGSATQLASASEELHAVTEDTARGIARQNDEVQQAATAVTEMSTAVDEVAGNATRTSTASSDAEQEARDGLRQVAATRESIDQLGGKLGQTAATVERLAAEAESIGQVLVVIQAIADQTNLLALNAAIEAARAGDAGRGFAVVADEVRGLAQRTRSSTQEIERMIGAIQSATQAAVREMHESSEVAAHSQGMAGQADQALARIAERVGQINEMNLVIASAAEEQAQVAREVDRNLVAIRDIAQQSAAGAQQTSAASDELTRLATDLTRLTSRFQL</sequence>
<reference evidence="13 14" key="1">
    <citation type="submission" date="2014-11" db="EMBL/GenBank/DDBJ databases">
        <title>Genome sequence of Pseudomonas tuomuerensis JCM 14085.</title>
        <authorList>
            <person name="Shin S.-K."/>
            <person name="Yi H."/>
        </authorList>
    </citation>
    <scope>NUCLEOTIDE SEQUENCE [LARGE SCALE GENOMIC DNA]</scope>
    <source>
        <strain evidence="13 14">JCM 14085</strain>
    </source>
</reference>
<evidence type="ECO:0000256" key="10">
    <source>
        <dbReference type="PROSITE-ProRule" id="PRU00284"/>
    </source>
</evidence>
<comment type="caution">
    <text evidence="13">The sequence shown here is derived from an EMBL/GenBank/DDBJ whole genome shotgun (WGS) entry which is preliminary data.</text>
</comment>
<dbReference type="GO" id="GO:0007165">
    <property type="term" value="P:signal transduction"/>
    <property type="evidence" value="ECO:0007669"/>
    <property type="project" value="UniProtKB-KW"/>
</dbReference>
<gene>
    <name evidence="13" type="ORF">PT85_05770</name>
</gene>
<dbReference type="CDD" id="cd11386">
    <property type="entry name" value="MCP_signal"/>
    <property type="match status" value="1"/>
</dbReference>
<keyword evidence="2" id="KW-1003">Cell membrane</keyword>
<feature type="domain" description="Methyl-accepting transducer" evidence="12">
    <location>
        <begin position="270"/>
        <end position="506"/>
    </location>
</feature>